<keyword evidence="3" id="KW-1185">Reference proteome</keyword>
<gene>
    <name evidence="2" type="ORF">ACFOUW_28140</name>
</gene>
<protein>
    <submittedName>
        <fullName evidence="2">Uncharacterized protein</fullName>
    </submittedName>
</protein>
<dbReference type="RefSeq" id="WP_205121628.1">
    <property type="nucleotide sequence ID" value="NZ_JAFBCM010000001.1"/>
</dbReference>
<proteinExistence type="predicted"/>
<comment type="caution">
    <text evidence="2">The sequence shown here is derived from an EMBL/GenBank/DDBJ whole genome shotgun (WGS) entry which is preliminary data.</text>
</comment>
<evidence type="ECO:0000256" key="1">
    <source>
        <dbReference type="SAM" id="MobiDB-lite"/>
    </source>
</evidence>
<evidence type="ECO:0000313" key="3">
    <source>
        <dbReference type="Proteomes" id="UP001595699"/>
    </source>
</evidence>
<reference evidence="3" key="1">
    <citation type="journal article" date="2019" name="Int. J. Syst. Evol. Microbiol.">
        <title>The Global Catalogue of Microorganisms (GCM) 10K type strain sequencing project: providing services to taxonomists for standard genome sequencing and annotation.</title>
        <authorList>
            <consortium name="The Broad Institute Genomics Platform"/>
            <consortium name="The Broad Institute Genome Sequencing Center for Infectious Disease"/>
            <person name="Wu L."/>
            <person name="Ma J."/>
        </authorList>
    </citation>
    <scope>NUCLEOTIDE SEQUENCE [LARGE SCALE GENOMIC DNA]</scope>
    <source>
        <strain evidence="3">CGMCC 4.7241</strain>
    </source>
</reference>
<feature type="region of interest" description="Disordered" evidence="1">
    <location>
        <begin position="504"/>
        <end position="535"/>
    </location>
</feature>
<sequence>MGKAKRIRQLRARFNSHAPRVPDDYPFEVDQRTARELGASGLEELAANLWPRDCQTCGWEQGSERPTVQVMDFSPAGFAAASLHHQRCQPAEWTASLRLTNAPLVSYFTVCSLLPGTRQHGQRDDRPVLLVNPTVEHVMLRRQSNKWMVDSTSYVKFGLKVPSDGYMSVEPVPAITADLDDHTINVRIRDTPIHWQAECPDLVADRVRQLQGIILAVSNALPPDEIPTLQDIDRLTRAGRVATGWISTEPQAGFSPEGSLATKEESGLADRRNDPAYRAQLSRKIHDQTQVEYTVSKEITEFVGTDAVQLAMVNLWPVSCQTCGDPIGAKADVTATGLDGPKKVLFSLHHSVCRSSGLAGIGSSMSLPTYQATGMTVGPSNDALMLVAVNPSCEQVLIARGRGGCRNATLDPFADVGFDKGVDSVPPAVANTYVELTSDGFTISTPVAAGDHNIVNGVWNVEASPEHRAAIERTGGLGLALLTKALPIKFDVDQLRQAFSDPEARRAWVRPWSPPDHGGSAGDQTRTTTEQRAGNPIQGLFRRLFR</sequence>
<dbReference type="Proteomes" id="UP001595699">
    <property type="component" value="Unassembled WGS sequence"/>
</dbReference>
<accession>A0ABV7YL90</accession>
<feature type="compositionally biased region" description="Basic and acidic residues" evidence="1">
    <location>
        <begin position="262"/>
        <end position="274"/>
    </location>
</feature>
<evidence type="ECO:0000313" key="2">
    <source>
        <dbReference type="EMBL" id="MFC3764739.1"/>
    </source>
</evidence>
<feature type="compositionally biased region" description="Polar residues" evidence="1">
    <location>
        <begin position="522"/>
        <end position="532"/>
    </location>
</feature>
<feature type="region of interest" description="Disordered" evidence="1">
    <location>
        <begin position="252"/>
        <end position="274"/>
    </location>
</feature>
<organism evidence="2 3">
    <name type="scientific">Tenggerimyces flavus</name>
    <dbReference type="NCBI Taxonomy" id="1708749"/>
    <lineage>
        <taxon>Bacteria</taxon>
        <taxon>Bacillati</taxon>
        <taxon>Actinomycetota</taxon>
        <taxon>Actinomycetes</taxon>
        <taxon>Propionibacteriales</taxon>
        <taxon>Nocardioidaceae</taxon>
        <taxon>Tenggerimyces</taxon>
    </lineage>
</organism>
<name>A0ABV7YL90_9ACTN</name>
<dbReference type="EMBL" id="JBHRZH010000032">
    <property type="protein sequence ID" value="MFC3764739.1"/>
    <property type="molecule type" value="Genomic_DNA"/>
</dbReference>